<comment type="subunit">
    <text evidence="7">Homodimer.</text>
</comment>
<dbReference type="Pfam" id="PF00908">
    <property type="entry name" value="dTDP_sugar_isom"/>
    <property type="match status" value="1"/>
</dbReference>
<dbReference type="PANTHER" id="PTHR21047">
    <property type="entry name" value="DTDP-6-DEOXY-D-GLUCOSE-3,5 EPIMERASE"/>
    <property type="match status" value="1"/>
</dbReference>
<sequence>MKRIETGIEGLFIIEPRVFDDDRGFFLESWHAAKFAAIGLDERFVQDNHSRSARGVLRGLHYQNPHPQGKLMRVVSGSVWDVAVDLRRASPTFGRCFGLELSERNHRMLWVPPGFAHGFLTLEDGTDFLYKCTEPYEPAQEHVLLWNDPALGIDWPLDGMEPILSAKDSRGAPLAACKVFD</sequence>
<dbReference type="AlphaFoldDB" id="A0A7W6BJR1"/>
<dbReference type="Proteomes" id="UP000571950">
    <property type="component" value="Unassembled WGS sequence"/>
</dbReference>
<dbReference type="GO" id="GO:0000271">
    <property type="term" value="P:polysaccharide biosynthetic process"/>
    <property type="evidence" value="ECO:0007669"/>
    <property type="project" value="TreeGrafter"/>
</dbReference>
<comment type="similarity">
    <text evidence="7">Belongs to the dTDP-4-dehydrorhamnose 3,5-epimerase family.</text>
</comment>
<dbReference type="SUPFAM" id="SSF51182">
    <property type="entry name" value="RmlC-like cupins"/>
    <property type="match status" value="1"/>
</dbReference>
<keyword evidence="7 8" id="KW-0413">Isomerase</keyword>
<dbReference type="GO" id="GO:0005829">
    <property type="term" value="C:cytosol"/>
    <property type="evidence" value="ECO:0007669"/>
    <property type="project" value="TreeGrafter"/>
</dbReference>
<evidence type="ECO:0000256" key="7">
    <source>
        <dbReference type="RuleBase" id="RU364069"/>
    </source>
</evidence>
<evidence type="ECO:0000256" key="5">
    <source>
        <dbReference type="PIRSR" id="PIRSR600888-1"/>
    </source>
</evidence>
<feature type="active site" description="Proton acceptor" evidence="5">
    <location>
        <position position="61"/>
    </location>
</feature>
<accession>A0A7W6BJR1</accession>
<evidence type="ECO:0000256" key="3">
    <source>
        <dbReference type="ARBA" id="ARBA00012098"/>
    </source>
</evidence>
<feature type="active site" description="Proton donor" evidence="5">
    <location>
        <position position="130"/>
    </location>
</feature>
<dbReference type="InterPro" id="IPR011051">
    <property type="entry name" value="RmlC_Cupin_sf"/>
</dbReference>
<reference evidence="8 9" key="1">
    <citation type="submission" date="2020-08" db="EMBL/GenBank/DDBJ databases">
        <title>Genomic Encyclopedia of Type Strains, Phase IV (KMG-IV): sequencing the most valuable type-strain genomes for metagenomic binning, comparative biology and taxonomic classification.</title>
        <authorList>
            <person name="Goeker M."/>
        </authorList>
    </citation>
    <scope>NUCLEOTIDE SEQUENCE [LARGE SCALE GENOMIC DNA]</scope>
    <source>
        <strain evidence="8 9">DSM 26189</strain>
    </source>
</reference>
<comment type="catalytic activity">
    <reaction evidence="1 7">
        <text>dTDP-4-dehydro-6-deoxy-alpha-D-glucose = dTDP-4-dehydro-beta-L-rhamnose</text>
        <dbReference type="Rhea" id="RHEA:16969"/>
        <dbReference type="ChEBI" id="CHEBI:57649"/>
        <dbReference type="ChEBI" id="CHEBI:62830"/>
        <dbReference type="EC" id="5.1.3.13"/>
    </reaction>
</comment>
<comment type="caution">
    <text evidence="8">The sequence shown here is derived from an EMBL/GenBank/DDBJ whole genome shotgun (WGS) entry which is preliminary data.</text>
</comment>
<dbReference type="PANTHER" id="PTHR21047:SF2">
    <property type="entry name" value="THYMIDINE DIPHOSPHO-4-KETO-RHAMNOSE 3,5-EPIMERASE"/>
    <property type="match status" value="1"/>
</dbReference>
<dbReference type="EMBL" id="JACIDT010000002">
    <property type="protein sequence ID" value="MBB3924832.1"/>
    <property type="molecule type" value="Genomic_DNA"/>
</dbReference>
<gene>
    <name evidence="8" type="ORF">GGR43_000533</name>
</gene>
<organism evidence="8 9">
    <name type="scientific">Sphingobium jiangsuense</name>
    <dbReference type="NCBI Taxonomy" id="870476"/>
    <lineage>
        <taxon>Bacteria</taxon>
        <taxon>Pseudomonadati</taxon>
        <taxon>Pseudomonadota</taxon>
        <taxon>Alphaproteobacteria</taxon>
        <taxon>Sphingomonadales</taxon>
        <taxon>Sphingomonadaceae</taxon>
        <taxon>Sphingobium</taxon>
    </lineage>
</organism>
<comment type="pathway">
    <text evidence="7">Carbohydrate biosynthesis; dTDP-L-rhamnose biosynthesis.</text>
</comment>
<dbReference type="EC" id="5.1.3.13" evidence="3 7"/>
<evidence type="ECO:0000313" key="9">
    <source>
        <dbReference type="Proteomes" id="UP000571950"/>
    </source>
</evidence>
<evidence type="ECO:0000313" key="8">
    <source>
        <dbReference type="EMBL" id="MBB3924832.1"/>
    </source>
</evidence>
<comment type="function">
    <text evidence="2 7">Catalyzes the epimerization of the C3' and C5'positions of dTDP-6-deoxy-D-xylo-4-hexulose, forming dTDP-6-deoxy-L-lyxo-4-hexulose.</text>
</comment>
<dbReference type="Gene3D" id="2.60.120.10">
    <property type="entry name" value="Jelly Rolls"/>
    <property type="match status" value="1"/>
</dbReference>
<keyword evidence="9" id="KW-1185">Reference proteome</keyword>
<dbReference type="CDD" id="cd00438">
    <property type="entry name" value="cupin_RmlC"/>
    <property type="match status" value="1"/>
</dbReference>
<evidence type="ECO:0000256" key="6">
    <source>
        <dbReference type="PIRSR" id="PIRSR600888-3"/>
    </source>
</evidence>
<protein>
    <recommendedName>
        <fullName evidence="4 7">dTDP-4-dehydrorhamnose 3,5-epimerase</fullName>
        <ecNumber evidence="3 7">5.1.3.13</ecNumber>
    </recommendedName>
    <alternativeName>
        <fullName evidence="7">Thymidine diphospho-4-keto-rhamnose 3,5-epimerase</fullName>
    </alternativeName>
</protein>
<feature type="site" description="Participates in a stacking interaction with the thymidine ring of dTDP-4-oxo-6-deoxyglucose" evidence="6">
    <location>
        <position position="136"/>
    </location>
</feature>
<evidence type="ECO:0000256" key="4">
    <source>
        <dbReference type="ARBA" id="ARBA00019595"/>
    </source>
</evidence>
<dbReference type="InterPro" id="IPR014710">
    <property type="entry name" value="RmlC-like_jellyroll"/>
</dbReference>
<dbReference type="GO" id="GO:0019305">
    <property type="term" value="P:dTDP-rhamnose biosynthetic process"/>
    <property type="evidence" value="ECO:0007669"/>
    <property type="project" value="UniProtKB-UniRule"/>
</dbReference>
<dbReference type="NCBIfam" id="TIGR01221">
    <property type="entry name" value="rmlC"/>
    <property type="match status" value="1"/>
</dbReference>
<dbReference type="GO" id="GO:0008830">
    <property type="term" value="F:dTDP-4-dehydrorhamnose 3,5-epimerase activity"/>
    <property type="evidence" value="ECO:0007669"/>
    <property type="project" value="UniProtKB-UniRule"/>
</dbReference>
<dbReference type="UniPathway" id="UPA00124"/>
<name>A0A7W6BJR1_9SPHN</name>
<dbReference type="InterPro" id="IPR000888">
    <property type="entry name" value="RmlC-like"/>
</dbReference>
<evidence type="ECO:0000256" key="2">
    <source>
        <dbReference type="ARBA" id="ARBA00001997"/>
    </source>
</evidence>
<evidence type="ECO:0000256" key="1">
    <source>
        <dbReference type="ARBA" id="ARBA00001298"/>
    </source>
</evidence>
<proteinExistence type="inferred from homology"/>